<evidence type="ECO:0000256" key="1">
    <source>
        <dbReference type="ARBA" id="ARBA00001947"/>
    </source>
</evidence>
<dbReference type="EMBL" id="JAJHJB010000038">
    <property type="protein sequence ID" value="MCC5467697.1"/>
    <property type="molecule type" value="Genomic_DNA"/>
</dbReference>
<organism evidence="6 7">
    <name type="scientific">Pelosinus baikalensis</name>
    <dbReference type="NCBI Taxonomy" id="2892015"/>
    <lineage>
        <taxon>Bacteria</taxon>
        <taxon>Bacillati</taxon>
        <taxon>Bacillota</taxon>
        <taxon>Negativicutes</taxon>
        <taxon>Selenomonadales</taxon>
        <taxon>Sporomusaceae</taxon>
        <taxon>Pelosinus</taxon>
    </lineage>
</organism>
<dbReference type="Pfam" id="PF00753">
    <property type="entry name" value="Lactamase_B"/>
    <property type="match status" value="1"/>
</dbReference>
<dbReference type="CDD" id="cd06262">
    <property type="entry name" value="metallo-hydrolase-like_MBL-fold"/>
    <property type="match status" value="1"/>
</dbReference>
<dbReference type="PANTHER" id="PTHR46233">
    <property type="entry name" value="HYDROXYACYLGLUTATHIONE HYDROLASE GLOC"/>
    <property type="match status" value="1"/>
</dbReference>
<dbReference type="InterPro" id="IPR051453">
    <property type="entry name" value="MBL_Glyoxalase_II"/>
</dbReference>
<keyword evidence="7" id="KW-1185">Reference proteome</keyword>
<dbReference type="SMART" id="SM00849">
    <property type="entry name" value="Lactamase_B"/>
    <property type="match status" value="1"/>
</dbReference>
<evidence type="ECO:0000256" key="2">
    <source>
        <dbReference type="ARBA" id="ARBA00022723"/>
    </source>
</evidence>
<keyword evidence="4" id="KW-0862">Zinc</keyword>
<proteinExistence type="predicted"/>
<sequence>MEIIRLEVGNLGANCYIVYSKEALEGVVIDPGGNAQDIINIIQRENIKIVAIINTHGHADHIGDNDKIKEYTGAPILIHKDDASMLTSAQGNLSMYIGNNLICKAADRLLTDGEIIQVGGMKLQVIHTPGHTPGGICIKVNEVVFSGDTLFEQSVGRSDFPGGSHQQLIKSIKERLLILSDATQILPGHGSGTTIGNERYNNPFIQ</sequence>
<evidence type="ECO:0000259" key="5">
    <source>
        <dbReference type="SMART" id="SM00849"/>
    </source>
</evidence>
<dbReference type="Gene3D" id="3.60.15.10">
    <property type="entry name" value="Ribonuclease Z/Hydroxyacylglutathione hydrolase-like"/>
    <property type="match status" value="1"/>
</dbReference>
<dbReference type="PANTHER" id="PTHR46233:SF3">
    <property type="entry name" value="HYDROXYACYLGLUTATHIONE HYDROLASE GLOC"/>
    <property type="match status" value="1"/>
</dbReference>
<protein>
    <submittedName>
        <fullName evidence="6">MBL fold metallo-hydrolase</fullName>
    </submittedName>
</protein>
<feature type="domain" description="Metallo-beta-lactamase" evidence="5">
    <location>
        <begin position="12"/>
        <end position="189"/>
    </location>
</feature>
<dbReference type="InterPro" id="IPR036866">
    <property type="entry name" value="RibonucZ/Hydroxyglut_hydro"/>
</dbReference>
<evidence type="ECO:0000256" key="3">
    <source>
        <dbReference type="ARBA" id="ARBA00022801"/>
    </source>
</evidence>
<name>A0ABS8HXK2_9FIRM</name>
<dbReference type="Proteomes" id="UP001165492">
    <property type="component" value="Unassembled WGS sequence"/>
</dbReference>
<keyword evidence="3" id="KW-0378">Hydrolase</keyword>
<keyword evidence="2" id="KW-0479">Metal-binding</keyword>
<accession>A0ABS8HXK2</accession>
<comment type="cofactor">
    <cofactor evidence="1">
        <name>Zn(2+)</name>
        <dbReference type="ChEBI" id="CHEBI:29105"/>
    </cofactor>
</comment>
<evidence type="ECO:0000256" key="4">
    <source>
        <dbReference type="ARBA" id="ARBA00022833"/>
    </source>
</evidence>
<dbReference type="SUPFAM" id="SSF56281">
    <property type="entry name" value="Metallo-hydrolase/oxidoreductase"/>
    <property type="match status" value="1"/>
</dbReference>
<dbReference type="RefSeq" id="WP_007952850.1">
    <property type="nucleotide sequence ID" value="NZ_JAJHJB010000038.1"/>
</dbReference>
<comment type="caution">
    <text evidence="6">The sequence shown here is derived from an EMBL/GenBank/DDBJ whole genome shotgun (WGS) entry which is preliminary data.</text>
</comment>
<reference evidence="6" key="1">
    <citation type="submission" date="2021-11" db="EMBL/GenBank/DDBJ databases">
        <title>Description of a new species Pelosinus isolated from the bottom sediments of Lake Baikal.</title>
        <authorList>
            <person name="Zakharyuk A."/>
        </authorList>
    </citation>
    <scope>NUCLEOTIDE SEQUENCE</scope>
    <source>
        <strain evidence="6">Bkl1</strain>
    </source>
</reference>
<dbReference type="InterPro" id="IPR001279">
    <property type="entry name" value="Metallo-B-lactamas"/>
</dbReference>
<gene>
    <name evidence="6" type="ORF">LMF89_20380</name>
</gene>
<evidence type="ECO:0000313" key="7">
    <source>
        <dbReference type="Proteomes" id="UP001165492"/>
    </source>
</evidence>
<evidence type="ECO:0000313" key="6">
    <source>
        <dbReference type="EMBL" id="MCC5467697.1"/>
    </source>
</evidence>